<keyword evidence="3" id="KW-1185">Reference proteome</keyword>
<organism evidence="2 3">
    <name type="scientific">Symbiodinium natans</name>
    <dbReference type="NCBI Taxonomy" id="878477"/>
    <lineage>
        <taxon>Eukaryota</taxon>
        <taxon>Sar</taxon>
        <taxon>Alveolata</taxon>
        <taxon>Dinophyceae</taxon>
        <taxon>Suessiales</taxon>
        <taxon>Symbiodiniaceae</taxon>
        <taxon>Symbiodinium</taxon>
    </lineage>
</organism>
<sequence length="125" mass="13944">MQQSFLQSRCDEAGFFGTWHDFLTVPENEHGAFVEVKDKKKKKYLAGRYGVAIEEACKAERRGQQGAAGEIIDLLADKCKAHPTGLEHIVKAAEKTEKKTHKALDKGKEHKLPVWEESDSSSSSD</sequence>
<dbReference type="EMBL" id="CAJNDS010002114">
    <property type="protein sequence ID" value="CAE7335314.1"/>
    <property type="molecule type" value="Genomic_DNA"/>
</dbReference>
<dbReference type="OrthoDB" id="433406at2759"/>
<comment type="caution">
    <text evidence="2">The sequence shown here is derived from an EMBL/GenBank/DDBJ whole genome shotgun (WGS) entry which is preliminary data.</text>
</comment>
<evidence type="ECO:0000256" key="1">
    <source>
        <dbReference type="SAM" id="MobiDB-lite"/>
    </source>
</evidence>
<evidence type="ECO:0000313" key="3">
    <source>
        <dbReference type="Proteomes" id="UP000604046"/>
    </source>
</evidence>
<gene>
    <name evidence="2" type="ORF">SNAT2548_LOCUS17536</name>
</gene>
<protein>
    <submittedName>
        <fullName evidence="2">Uncharacterized protein</fullName>
    </submittedName>
</protein>
<evidence type="ECO:0000313" key="2">
    <source>
        <dbReference type="EMBL" id="CAE7335314.1"/>
    </source>
</evidence>
<accession>A0A812NWY7</accession>
<proteinExistence type="predicted"/>
<dbReference type="Proteomes" id="UP000604046">
    <property type="component" value="Unassembled WGS sequence"/>
</dbReference>
<reference evidence="2" key="1">
    <citation type="submission" date="2021-02" db="EMBL/GenBank/DDBJ databases">
        <authorList>
            <person name="Dougan E. K."/>
            <person name="Rhodes N."/>
            <person name="Thang M."/>
            <person name="Chan C."/>
        </authorList>
    </citation>
    <scope>NUCLEOTIDE SEQUENCE</scope>
</reference>
<name>A0A812NWY7_9DINO</name>
<feature type="region of interest" description="Disordered" evidence="1">
    <location>
        <begin position="96"/>
        <end position="125"/>
    </location>
</feature>
<feature type="compositionally biased region" description="Basic and acidic residues" evidence="1">
    <location>
        <begin position="96"/>
        <end position="114"/>
    </location>
</feature>
<dbReference type="AlphaFoldDB" id="A0A812NWY7"/>